<organism evidence="2 3">
    <name type="scientific">Bosea caraganae</name>
    <dbReference type="NCBI Taxonomy" id="2763117"/>
    <lineage>
        <taxon>Bacteria</taxon>
        <taxon>Pseudomonadati</taxon>
        <taxon>Pseudomonadota</taxon>
        <taxon>Alphaproteobacteria</taxon>
        <taxon>Hyphomicrobiales</taxon>
        <taxon>Boseaceae</taxon>
        <taxon>Bosea</taxon>
    </lineage>
</organism>
<feature type="region of interest" description="Disordered" evidence="1">
    <location>
        <begin position="1"/>
        <end position="24"/>
    </location>
</feature>
<accession>A0A370LB96</accession>
<reference evidence="3" key="1">
    <citation type="submission" date="2018-07" db="EMBL/GenBank/DDBJ databases">
        <authorList>
            <person name="Safronova V.I."/>
            <person name="Chirak E.R."/>
            <person name="Sazanova A.L."/>
        </authorList>
    </citation>
    <scope>NUCLEOTIDE SEQUENCE [LARGE SCALE GENOMIC DNA]</scope>
    <source>
        <strain evidence="3">RCAM04685</strain>
    </source>
</reference>
<dbReference type="AlphaFoldDB" id="A0A370LB96"/>
<sequence>MTAAPAQQRPPAPPPGPALSASGSTMAGSMLSVIVNQAPPTSFVAVAKPTDAPETAMVSVPVGAGSTASITTPGETGTYELRLLRENDGKSEILARQSLVTMPATATLAAPERVKRGVSFPARGIGPNGGHDRVVITEPGAPVEAEGPSFFPAENVEATLEAPEKSGTYELRYVMNAPLSGQRILARRPLLVD</sequence>
<evidence type="ECO:0000256" key="1">
    <source>
        <dbReference type="SAM" id="MobiDB-lite"/>
    </source>
</evidence>
<dbReference type="OrthoDB" id="9783818at2"/>
<feature type="compositionally biased region" description="Pro residues" evidence="1">
    <location>
        <begin position="8"/>
        <end position="17"/>
    </location>
</feature>
<proteinExistence type="predicted"/>
<evidence type="ECO:0000313" key="2">
    <source>
        <dbReference type="EMBL" id="RDJ29247.1"/>
    </source>
</evidence>
<gene>
    <name evidence="2" type="ORF">DWE98_01340</name>
</gene>
<protein>
    <submittedName>
        <fullName evidence="2">Uncharacterized protein</fullName>
    </submittedName>
</protein>
<dbReference type="EMBL" id="QQTP01000001">
    <property type="protein sequence ID" value="RDJ29247.1"/>
    <property type="molecule type" value="Genomic_DNA"/>
</dbReference>
<evidence type="ECO:0000313" key="3">
    <source>
        <dbReference type="Proteomes" id="UP000255207"/>
    </source>
</evidence>
<dbReference type="RefSeq" id="WP_114827365.1">
    <property type="nucleotide sequence ID" value="NZ_QQTO01000019.1"/>
</dbReference>
<name>A0A370LB96_9HYPH</name>
<keyword evidence="3" id="KW-1185">Reference proteome</keyword>
<dbReference type="Proteomes" id="UP000255207">
    <property type="component" value="Unassembled WGS sequence"/>
</dbReference>
<comment type="caution">
    <text evidence="2">The sequence shown here is derived from an EMBL/GenBank/DDBJ whole genome shotgun (WGS) entry which is preliminary data.</text>
</comment>